<evidence type="ECO:0000256" key="1">
    <source>
        <dbReference type="SAM" id="MobiDB-lite"/>
    </source>
</evidence>
<accession>A0A2T7CK88</accession>
<reference evidence="2 3" key="1">
    <citation type="submission" date="2018-04" db="EMBL/GenBank/DDBJ databases">
        <title>WGS assembly of Panicum hallii var. hallii HAL2.</title>
        <authorList>
            <person name="Lovell J."/>
            <person name="Jenkins J."/>
            <person name="Lowry D."/>
            <person name="Mamidi S."/>
            <person name="Sreedasyam A."/>
            <person name="Weng X."/>
            <person name="Barry K."/>
            <person name="Bonette J."/>
            <person name="Campitelli B."/>
            <person name="Daum C."/>
            <person name="Gordon S."/>
            <person name="Gould B."/>
            <person name="Lipzen A."/>
            <person name="MacQueen A."/>
            <person name="Palacio-Mejia J."/>
            <person name="Plott C."/>
            <person name="Shakirov E."/>
            <person name="Shu S."/>
            <person name="Yoshinaga Y."/>
            <person name="Zane M."/>
            <person name="Rokhsar D."/>
            <person name="Grimwood J."/>
            <person name="Schmutz J."/>
            <person name="Juenger T."/>
        </authorList>
    </citation>
    <scope>NUCLEOTIDE SEQUENCE [LARGE SCALE GENOMIC DNA]</scope>
    <source>
        <strain evidence="3">cv. HAL2</strain>
        <strain evidence="2">HAL2</strain>
    </source>
</reference>
<evidence type="ECO:0000313" key="2">
    <source>
        <dbReference type="EMBL" id="PUZ43754.1"/>
    </source>
</evidence>
<dbReference type="OrthoDB" id="10651917at2759"/>
<sequence length="239" mass="26127">MYQPYCEFSCDTVPAHEPRHPLGDVDAAVHAARGKQRREDDPVRARLHPRHQPLGLLHLPGPPQHLHHARVVLQRGAGHPREHPPPLAHHPGPRARRQEHRHSPVVHLRLQPGEEAQRLRAPPVRRERAGQRGAGRERALRPGRSVEHGARGGEVPAGGVPVDEGRREEGGDTAAEHGGVEGGHEGQRRQGGRAAEELRVAPPQPHCWLDGGAGSRRTDGRTVALFAGHKCVELGPWAV</sequence>
<dbReference type="AlphaFoldDB" id="A0A2T7CK88"/>
<dbReference type="Proteomes" id="UP000244336">
    <property type="component" value="Chromosome 8"/>
</dbReference>
<organism evidence="2 3">
    <name type="scientific">Panicum hallii var. hallii</name>
    <dbReference type="NCBI Taxonomy" id="1504633"/>
    <lineage>
        <taxon>Eukaryota</taxon>
        <taxon>Viridiplantae</taxon>
        <taxon>Streptophyta</taxon>
        <taxon>Embryophyta</taxon>
        <taxon>Tracheophyta</taxon>
        <taxon>Spermatophyta</taxon>
        <taxon>Magnoliopsida</taxon>
        <taxon>Liliopsida</taxon>
        <taxon>Poales</taxon>
        <taxon>Poaceae</taxon>
        <taxon>PACMAD clade</taxon>
        <taxon>Panicoideae</taxon>
        <taxon>Panicodae</taxon>
        <taxon>Paniceae</taxon>
        <taxon>Panicinae</taxon>
        <taxon>Panicum</taxon>
        <taxon>Panicum sect. Panicum</taxon>
    </lineage>
</organism>
<feature type="compositionally biased region" description="Basic residues" evidence="1">
    <location>
        <begin position="91"/>
        <end position="104"/>
    </location>
</feature>
<evidence type="ECO:0000313" key="3">
    <source>
        <dbReference type="Proteomes" id="UP000244336"/>
    </source>
</evidence>
<protein>
    <submittedName>
        <fullName evidence="2">Uncharacterized protein</fullName>
    </submittedName>
</protein>
<feature type="compositionally biased region" description="Basic and acidic residues" evidence="1">
    <location>
        <begin position="163"/>
        <end position="199"/>
    </location>
</feature>
<dbReference type="Gramene" id="PUZ43753">
    <property type="protein sequence ID" value="PUZ43753"/>
    <property type="gene ID" value="GQ55_8G033000"/>
</dbReference>
<feature type="compositionally biased region" description="Basic and acidic residues" evidence="1">
    <location>
        <begin position="124"/>
        <end position="151"/>
    </location>
</feature>
<gene>
    <name evidence="2" type="ORF">GQ55_8G033000</name>
</gene>
<name>A0A2T7CK88_9POAL</name>
<dbReference type="Gramene" id="PUZ43754">
    <property type="protein sequence ID" value="PUZ43754"/>
    <property type="gene ID" value="GQ55_8G033000"/>
</dbReference>
<proteinExistence type="predicted"/>
<dbReference type="EMBL" id="CM009756">
    <property type="protein sequence ID" value="PUZ43754.1"/>
    <property type="molecule type" value="Genomic_DNA"/>
</dbReference>
<feature type="region of interest" description="Disordered" evidence="1">
    <location>
        <begin position="75"/>
        <end position="215"/>
    </location>
</feature>
<keyword evidence="3" id="KW-1185">Reference proteome</keyword>
<dbReference type="EMBL" id="CM009756">
    <property type="protein sequence ID" value="PUZ43753.1"/>
    <property type="molecule type" value="Genomic_DNA"/>
</dbReference>